<evidence type="ECO:0000313" key="1">
    <source>
        <dbReference type="EMBL" id="EUC32037.1"/>
    </source>
</evidence>
<dbReference type="HOGENOM" id="CLU_815244_0_0_1"/>
<reference evidence="1 2" key="1">
    <citation type="journal article" date="2013" name="PLoS Genet.">
        <title>Comparative genome structure, secondary metabolite, and effector coding capacity across Cochliobolus pathogens.</title>
        <authorList>
            <person name="Condon B.J."/>
            <person name="Leng Y."/>
            <person name="Wu D."/>
            <person name="Bushley K.E."/>
            <person name="Ohm R.A."/>
            <person name="Otillar R."/>
            <person name="Martin J."/>
            <person name="Schackwitz W."/>
            <person name="Grimwood J."/>
            <person name="MohdZainudin N."/>
            <person name="Xue C."/>
            <person name="Wang R."/>
            <person name="Manning V.A."/>
            <person name="Dhillon B."/>
            <person name="Tu Z.J."/>
            <person name="Steffenson B.J."/>
            <person name="Salamov A."/>
            <person name="Sun H."/>
            <person name="Lowry S."/>
            <person name="LaButti K."/>
            <person name="Han J."/>
            <person name="Copeland A."/>
            <person name="Lindquist E."/>
            <person name="Barry K."/>
            <person name="Schmutz J."/>
            <person name="Baker S.E."/>
            <person name="Ciuffetti L.M."/>
            <person name="Grigoriev I.V."/>
            <person name="Zhong S."/>
            <person name="Turgeon B.G."/>
        </authorList>
    </citation>
    <scope>NUCLEOTIDE SEQUENCE [LARGE SCALE GENOMIC DNA]</scope>
    <source>
        <strain evidence="1 2">26-R-13</strain>
    </source>
</reference>
<sequence length="370" mass="43522">MSGLNERRLESRRNRKALARYSVPLLIASWDLANWLYDILEDKYYSSERCEAYGDGWDPKFTSFLFGQYFAGVHIIREMTQYFAHIRGERAHLLKRLLWKIQDEFISMHYIGRESLEVRWFEGDLLSIQEHMTISTDLDGDGNEAELRTIGWVEFQKNYAAKATADKADKSKELKKVFGWYEDELQSIIYRRFRYLYSTTWEGSDNPQGYEKMRDSITSEKELEVLEKYERDIQKEKQRNPGIITVIPDHRIRRIQHLLVDLTILLDKESGMEFNRPVRRCHMDVGEAVLSHDTVLLAHKDRATALDEGTAVLAYKTPVQPQETREPFRYRILCDCASAECNPSKEDFKHRDLEMNSGKRNTEKDNGHQC</sequence>
<protein>
    <submittedName>
        <fullName evidence="1">Uncharacterized protein</fullName>
    </submittedName>
</protein>
<dbReference type="eggNOG" id="ENOG502SSG2">
    <property type="taxonomic scope" value="Eukaryota"/>
</dbReference>
<accession>W6XX40</accession>
<gene>
    <name evidence="1" type="ORF">COCCADRAFT_37932</name>
</gene>
<dbReference type="EMBL" id="KI964643">
    <property type="protein sequence ID" value="EUC32037.1"/>
    <property type="molecule type" value="Genomic_DNA"/>
</dbReference>
<keyword evidence="2" id="KW-1185">Reference proteome</keyword>
<dbReference type="RefSeq" id="XP_007713640.1">
    <property type="nucleotide sequence ID" value="XM_007715450.1"/>
</dbReference>
<proteinExistence type="predicted"/>
<evidence type="ECO:0000313" key="2">
    <source>
        <dbReference type="Proteomes" id="UP000053841"/>
    </source>
</evidence>
<dbReference type="AlphaFoldDB" id="W6XX40"/>
<dbReference type="OrthoDB" id="531190at2759"/>
<dbReference type="GeneID" id="19148645"/>
<name>W6XX40_COCC2</name>
<dbReference type="Proteomes" id="UP000053841">
    <property type="component" value="Unassembled WGS sequence"/>
</dbReference>
<organism evidence="1 2">
    <name type="scientific">Cochliobolus carbonum (strain 26-R-13)</name>
    <name type="common">Maize leaf spot fungus</name>
    <name type="synonym">Bipolaris zeicola</name>
    <dbReference type="NCBI Taxonomy" id="930089"/>
    <lineage>
        <taxon>Eukaryota</taxon>
        <taxon>Fungi</taxon>
        <taxon>Dikarya</taxon>
        <taxon>Ascomycota</taxon>
        <taxon>Pezizomycotina</taxon>
        <taxon>Dothideomycetes</taxon>
        <taxon>Pleosporomycetidae</taxon>
        <taxon>Pleosporales</taxon>
        <taxon>Pleosporineae</taxon>
        <taxon>Pleosporaceae</taxon>
        <taxon>Bipolaris</taxon>
    </lineage>
</organism>
<dbReference type="KEGG" id="bze:COCCADRAFT_37932"/>